<dbReference type="InterPro" id="IPR013087">
    <property type="entry name" value="Znf_C2H2_type"/>
</dbReference>
<dbReference type="Pfam" id="PF20231">
    <property type="entry name" value="DUF6589"/>
    <property type="match status" value="1"/>
</dbReference>
<dbReference type="AlphaFoldDB" id="A0A8B8C9N2"/>
<sequence>MHIMITAAIGLHSRSQELSVVQYLIGMVLTHGGCTQKDIQCLSTLGLAVHPQTLHRKLATWESSLSEDLLQIKRAWENGGDTKYQLVGDNWDKNILPSYRTTEKGTLSLHLFNVYAIVDRVIPTPQPSDVGPQENFNLSLPTFIPSIDEQAILLKELTFQFASSLIKHHPQLRECFQNIYLIHLKHKYSQFAGLKTTQYPLGMFDCNENKAQEMIQLLKTLSYSFVPMKDAEMVEPVFFGGDRLTDERVNGAQCAMKNEESPTERLEGFIRLMNFLEAIHKLTYDTGSGRDPCTMYYFRNLLNMRNVKGHVKNSYRPYKQPYYTVLDALCIAHFLHHFQLADLESEIPFPDNFMQMSSEEKISWLNETCCTVVKDTFFENDDDIFSSLRGILENPDHDENYWVSCRQNERFQCHFCDRSYACLGSLKAHEVKEHNVSVNVPKKTLCKERKTLKDYISMLFKLTLLHRNLDEAVDMGDGERCVRSAKYELPVYHKTGKTKYTIGSIHLTALVSGLLSSQQTERLITNRFVNVQGGTNNNIALDEYLEMLNRDSKIACKGHQTKESILKHSKEYPLLVEMTKHVD</sequence>
<gene>
    <name evidence="3" type="primary">LOC111116766</name>
</gene>
<name>A0A8B8C9N2_CRAVI</name>
<accession>A0A8B8C9N2</accession>
<evidence type="ECO:0000313" key="3">
    <source>
        <dbReference type="RefSeq" id="XP_022311471.1"/>
    </source>
</evidence>
<organism evidence="2 3">
    <name type="scientific">Crassostrea virginica</name>
    <name type="common">Eastern oyster</name>
    <dbReference type="NCBI Taxonomy" id="6565"/>
    <lineage>
        <taxon>Eukaryota</taxon>
        <taxon>Metazoa</taxon>
        <taxon>Spiralia</taxon>
        <taxon>Lophotrochozoa</taxon>
        <taxon>Mollusca</taxon>
        <taxon>Bivalvia</taxon>
        <taxon>Autobranchia</taxon>
        <taxon>Pteriomorphia</taxon>
        <taxon>Ostreida</taxon>
        <taxon>Ostreoidea</taxon>
        <taxon>Ostreidae</taxon>
        <taxon>Crassostrea</taxon>
    </lineage>
</organism>
<evidence type="ECO:0000259" key="1">
    <source>
        <dbReference type="PROSITE" id="PS00028"/>
    </source>
</evidence>
<dbReference type="InterPro" id="IPR046496">
    <property type="entry name" value="DUF6589"/>
</dbReference>
<protein>
    <submittedName>
        <fullName evidence="3">Uncharacterized protein LOC111116766</fullName>
    </submittedName>
</protein>
<keyword evidence="2" id="KW-1185">Reference proteome</keyword>
<dbReference type="PROSITE" id="PS00028">
    <property type="entry name" value="ZINC_FINGER_C2H2_1"/>
    <property type="match status" value="1"/>
</dbReference>
<dbReference type="GeneID" id="111116766"/>
<dbReference type="KEGG" id="cvn:111116766"/>
<feature type="domain" description="C2H2-type" evidence="1">
    <location>
        <begin position="413"/>
        <end position="434"/>
    </location>
</feature>
<dbReference type="Proteomes" id="UP000694844">
    <property type="component" value="Chromosome 10"/>
</dbReference>
<reference evidence="3" key="1">
    <citation type="submission" date="2025-08" db="UniProtKB">
        <authorList>
            <consortium name="RefSeq"/>
        </authorList>
    </citation>
    <scope>IDENTIFICATION</scope>
    <source>
        <tissue evidence="3">Whole sample</tissue>
    </source>
</reference>
<proteinExistence type="predicted"/>
<dbReference type="RefSeq" id="XP_022311471.1">
    <property type="nucleotide sequence ID" value="XM_022455763.1"/>
</dbReference>
<dbReference type="OrthoDB" id="6135889at2759"/>
<evidence type="ECO:0000313" key="2">
    <source>
        <dbReference type="Proteomes" id="UP000694844"/>
    </source>
</evidence>